<accession>A0A857J7J3</accession>
<keyword evidence="1" id="KW-1133">Transmembrane helix</keyword>
<gene>
    <name evidence="2" type="ORF">GT347_14285</name>
</gene>
<dbReference type="EMBL" id="CP047650">
    <property type="protein sequence ID" value="QHI99049.1"/>
    <property type="molecule type" value="Genomic_DNA"/>
</dbReference>
<keyword evidence="3" id="KW-1185">Reference proteome</keyword>
<name>A0A857J7J3_9BURK</name>
<evidence type="ECO:0000313" key="2">
    <source>
        <dbReference type="EMBL" id="QHI99049.1"/>
    </source>
</evidence>
<keyword evidence="1" id="KW-0812">Transmembrane</keyword>
<feature type="transmembrane region" description="Helical" evidence="1">
    <location>
        <begin position="47"/>
        <end position="66"/>
    </location>
</feature>
<feature type="transmembrane region" description="Helical" evidence="1">
    <location>
        <begin position="20"/>
        <end position="41"/>
    </location>
</feature>
<protein>
    <recommendedName>
        <fullName evidence="4">DUF4175 domain-containing protein</fullName>
    </recommendedName>
</protein>
<proteinExistence type="predicted"/>
<dbReference type="RefSeq" id="WP_160552803.1">
    <property type="nucleotide sequence ID" value="NZ_CP047650.1"/>
</dbReference>
<dbReference type="KEGG" id="xyk:GT347_14285"/>
<dbReference type="Proteomes" id="UP000464787">
    <property type="component" value="Chromosome"/>
</dbReference>
<organism evidence="2 3">
    <name type="scientific">Xylophilus rhododendri</name>
    <dbReference type="NCBI Taxonomy" id="2697032"/>
    <lineage>
        <taxon>Bacteria</taxon>
        <taxon>Pseudomonadati</taxon>
        <taxon>Pseudomonadota</taxon>
        <taxon>Betaproteobacteria</taxon>
        <taxon>Burkholderiales</taxon>
        <taxon>Xylophilus</taxon>
    </lineage>
</organism>
<sequence>MSHSHSNLAARQHRAQLWRLWGWPLAMGLLSLVGLLTGLVFDGWGDVLSWIALAIPVLVMLWFGWLRRPGPEHRQR</sequence>
<evidence type="ECO:0000256" key="1">
    <source>
        <dbReference type="SAM" id="Phobius"/>
    </source>
</evidence>
<dbReference type="AlphaFoldDB" id="A0A857J7J3"/>
<keyword evidence="1" id="KW-0472">Membrane</keyword>
<evidence type="ECO:0008006" key="4">
    <source>
        <dbReference type="Google" id="ProtNLM"/>
    </source>
</evidence>
<evidence type="ECO:0000313" key="3">
    <source>
        <dbReference type="Proteomes" id="UP000464787"/>
    </source>
</evidence>
<reference evidence="2 3" key="1">
    <citation type="submission" date="2020-01" db="EMBL/GenBank/DDBJ databases">
        <title>Genome sequencing of strain KACC 21265.</title>
        <authorList>
            <person name="Heo J."/>
            <person name="Kim S.-J."/>
            <person name="Kim J.-S."/>
            <person name="Hong S.-B."/>
            <person name="Kwon S.-W."/>
        </authorList>
    </citation>
    <scope>NUCLEOTIDE SEQUENCE [LARGE SCALE GENOMIC DNA]</scope>
    <source>
        <strain evidence="2 3">KACC 21265</strain>
    </source>
</reference>